<evidence type="ECO:0000313" key="5">
    <source>
        <dbReference type="EMBL" id="EFX69058.1"/>
    </source>
</evidence>
<gene>
    <name evidence="5" type="ORF">DAPPUDRAFT_259214</name>
</gene>
<dbReference type="SUPFAM" id="SSF49842">
    <property type="entry name" value="TNF-like"/>
    <property type="match status" value="1"/>
</dbReference>
<dbReference type="GO" id="GO:0005615">
    <property type="term" value="C:extracellular space"/>
    <property type="evidence" value="ECO:0000318"/>
    <property type="project" value="GO_Central"/>
</dbReference>
<name>E9HGU2_DAPPU</name>
<keyword evidence="2" id="KW-0964">Secreted</keyword>
<dbReference type="KEGG" id="dpx:DAPPUDRAFT_259214"/>
<dbReference type="eggNOG" id="ENOG502RYFB">
    <property type="taxonomic scope" value="Eukaryota"/>
</dbReference>
<dbReference type="AlphaFoldDB" id="E9HGU2"/>
<dbReference type="EMBL" id="GL732643">
    <property type="protein sequence ID" value="EFX69058.1"/>
    <property type="molecule type" value="Genomic_DNA"/>
</dbReference>
<evidence type="ECO:0000259" key="4">
    <source>
        <dbReference type="PROSITE" id="PS50871"/>
    </source>
</evidence>
<dbReference type="InterPro" id="IPR001073">
    <property type="entry name" value="C1q_dom"/>
</dbReference>
<dbReference type="HOGENOM" id="CLU_068539_0_0_1"/>
<comment type="subcellular location">
    <subcellularLocation>
        <location evidence="1">Secreted</location>
    </subcellularLocation>
</comment>
<accession>E9HGU2</accession>
<dbReference type="OrthoDB" id="6348685at2759"/>
<protein>
    <submittedName>
        <fullName evidence="5">C1qdc1 protein</fullName>
    </submittedName>
</protein>
<evidence type="ECO:0000256" key="1">
    <source>
        <dbReference type="ARBA" id="ARBA00004613"/>
    </source>
</evidence>
<organism evidence="5 6">
    <name type="scientific">Daphnia pulex</name>
    <name type="common">Water flea</name>
    <dbReference type="NCBI Taxonomy" id="6669"/>
    <lineage>
        <taxon>Eukaryota</taxon>
        <taxon>Metazoa</taxon>
        <taxon>Ecdysozoa</taxon>
        <taxon>Arthropoda</taxon>
        <taxon>Crustacea</taxon>
        <taxon>Branchiopoda</taxon>
        <taxon>Diplostraca</taxon>
        <taxon>Cladocera</taxon>
        <taxon>Anomopoda</taxon>
        <taxon>Daphniidae</taxon>
        <taxon>Daphnia</taxon>
    </lineage>
</organism>
<dbReference type="Proteomes" id="UP000000305">
    <property type="component" value="Unassembled WGS sequence"/>
</dbReference>
<dbReference type="InterPro" id="IPR008983">
    <property type="entry name" value="Tumour_necrosis_fac-like_dom"/>
</dbReference>
<evidence type="ECO:0000256" key="3">
    <source>
        <dbReference type="ARBA" id="ARBA00022729"/>
    </source>
</evidence>
<keyword evidence="3" id="KW-0732">Signal</keyword>
<dbReference type="InterPro" id="IPR050822">
    <property type="entry name" value="Cerebellin_Synaptic_Org"/>
</dbReference>
<proteinExistence type="predicted"/>
<dbReference type="SMART" id="SM00110">
    <property type="entry name" value="C1Q"/>
    <property type="match status" value="1"/>
</dbReference>
<dbReference type="Gene3D" id="2.60.120.40">
    <property type="match status" value="1"/>
</dbReference>
<dbReference type="PANTHER" id="PTHR22923:SF62">
    <property type="entry name" value="CVP18"/>
    <property type="match status" value="1"/>
</dbReference>
<dbReference type="InParanoid" id="E9HGU2"/>
<sequence length="275" mass="30166">MKEVVKSLEAKVEQLKGLESTTIELQAKVTVLETKVEQQDSLLSSFLREKNERTAATDFDFVPTTNNQSAVAINGLPSSCGDLKMIGHSLNGFYSVMGSAMMESVYCDFTKLPDDAGFQKLIGYVDVKSAPVHFYVQRNSQFSTTGTPLPFELERVNDGNAMDLASGKFTAPRPGIYFFSFTGLASFPASSSLLQLGVGLYLNGGRIVTGWVEEANTVDTQDSPVTVQLTLNLIQGDQVWVQIERLSAGVKLLEDSYHYTHFTGFMLEEEIVASL</sequence>
<evidence type="ECO:0000313" key="6">
    <source>
        <dbReference type="Proteomes" id="UP000000305"/>
    </source>
</evidence>
<reference evidence="5 6" key="1">
    <citation type="journal article" date="2011" name="Science">
        <title>The ecoresponsive genome of Daphnia pulex.</title>
        <authorList>
            <person name="Colbourne J.K."/>
            <person name="Pfrender M.E."/>
            <person name="Gilbert D."/>
            <person name="Thomas W.K."/>
            <person name="Tucker A."/>
            <person name="Oakley T.H."/>
            <person name="Tokishita S."/>
            <person name="Aerts A."/>
            <person name="Arnold G.J."/>
            <person name="Basu M.K."/>
            <person name="Bauer D.J."/>
            <person name="Caceres C.E."/>
            <person name="Carmel L."/>
            <person name="Casola C."/>
            <person name="Choi J.H."/>
            <person name="Detter J.C."/>
            <person name="Dong Q."/>
            <person name="Dusheyko S."/>
            <person name="Eads B.D."/>
            <person name="Frohlich T."/>
            <person name="Geiler-Samerotte K.A."/>
            <person name="Gerlach D."/>
            <person name="Hatcher P."/>
            <person name="Jogdeo S."/>
            <person name="Krijgsveld J."/>
            <person name="Kriventseva E.V."/>
            <person name="Kultz D."/>
            <person name="Laforsch C."/>
            <person name="Lindquist E."/>
            <person name="Lopez J."/>
            <person name="Manak J.R."/>
            <person name="Muller J."/>
            <person name="Pangilinan J."/>
            <person name="Patwardhan R.P."/>
            <person name="Pitluck S."/>
            <person name="Pritham E.J."/>
            <person name="Rechtsteiner A."/>
            <person name="Rho M."/>
            <person name="Rogozin I.B."/>
            <person name="Sakarya O."/>
            <person name="Salamov A."/>
            <person name="Schaack S."/>
            <person name="Shapiro H."/>
            <person name="Shiga Y."/>
            <person name="Skalitzky C."/>
            <person name="Smith Z."/>
            <person name="Souvorov A."/>
            <person name="Sung W."/>
            <person name="Tang Z."/>
            <person name="Tsuchiya D."/>
            <person name="Tu H."/>
            <person name="Vos H."/>
            <person name="Wang M."/>
            <person name="Wolf Y.I."/>
            <person name="Yamagata H."/>
            <person name="Yamada T."/>
            <person name="Ye Y."/>
            <person name="Shaw J.R."/>
            <person name="Andrews J."/>
            <person name="Crease T.J."/>
            <person name="Tang H."/>
            <person name="Lucas S.M."/>
            <person name="Robertson H.M."/>
            <person name="Bork P."/>
            <person name="Koonin E.V."/>
            <person name="Zdobnov E.M."/>
            <person name="Grigoriev I.V."/>
            <person name="Lynch M."/>
            <person name="Boore J.L."/>
        </authorList>
    </citation>
    <scope>NUCLEOTIDE SEQUENCE [LARGE SCALE GENOMIC DNA]</scope>
</reference>
<evidence type="ECO:0000256" key="2">
    <source>
        <dbReference type="ARBA" id="ARBA00022525"/>
    </source>
</evidence>
<dbReference type="PROSITE" id="PS50871">
    <property type="entry name" value="C1Q"/>
    <property type="match status" value="1"/>
</dbReference>
<keyword evidence="6" id="KW-1185">Reference proteome</keyword>
<dbReference type="Pfam" id="PF00386">
    <property type="entry name" value="C1q"/>
    <property type="match status" value="1"/>
</dbReference>
<dbReference type="PhylomeDB" id="E9HGU2"/>
<dbReference type="PANTHER" id="PTHR22923">
    <property type="entry name" value="CEREBELLIN-RELATED"/>
    <property type="match status" value="1"/>
</dbReference>
<feature type="domain" description="C1q" evidence="4">
    <location>
        <begin position="127"/>
        <end position="273"/>
    </location>
</feature>